<dbReference type="GO" id="GO:0016887">
    <property type="term" value="F:ATP hydrolysis activity"/>
    <property type="evidence" value="ECO:0007669"/>
    <property type="project" value="InterPro"/>
</dbReference>
<dbReference type="GO" id="GO:0005524">
    <property type="term" value="F:ATP binding"/>
    <property type="evidence" value="ECO:0007669"/>
    <property type="project" value="UniProtKB-KW"/>
</dbReference>
<keyword evidence="3" id="KW-0132">Cell division</keyword>
<dbReference type="Proteomes" id="UP001364472">
    <property type="component" value="Unassembled WGS sequence"/>
</dbReference>
<evidence type="ECO:0000256" key="1">
    <source>
        <dbReference type="ARBA" id="ARBA00022741"/>
    </source>
</evidence>
<dbReference type="GO" id="GO:0005737">
    <property type="term" value="C:cytoplasm"/>
    <property type="evidence" value="ECO:0007669"/>
    <property type="project" value="TreeGrafter"/>
</dbReference>
<dbReference type="EMBL" id="JBBDHC010000001">
    <property type="protein sequence ID" value="MEJ1248300.1"/>
    <property type="molecule type" value="Genomic_DNA"/>
</dbReference>
<protein>
    <submittedName>
        <fullName evidence="3">Cell division protein ZapE</fullName>
    </submittedName>
</protein>
<gene>
    <name evidence="3" type="primary">zapE</name>
    <name evidence="3" type="ORF">WB794_01200</name>
</gene>
<keyword evidence="4" id="KW-1185">Reference proteome</keyword>
<dbReference type="InterPro" id="IPR027417">
    <property type="entry name" value="P-loop_NTPase"/>
</dbReference>
<dbReference type="AlphaFoldDB" id="A0AAW9R023"/>
<dbReference type="Gene3D" id="3.40.50.300">
    <property type="entry name" value="P-loop containing nucleotide triphosphate hydrolases"/>
    <property type="match status" value="1"/>
</dbReference>
<dbReference type="SUPFAM" id="SSF52540">
    <property type="entry name" value="P-loop containing nucleoside triphosphate hydrolases"/>
    <property type="match status" value="1"/>
</dbReference>
<evidence type="ECO:0000256" key="2">
    <source>
        <dbReference type="ARBA" id="ARBA00022840"/>
    </source>
</evidence>
<dbReference type="Pfam" id="PF03969">
    <property type="entry name" value="AFG1_ATPase"/>
    <property type="match status" value="1"/>
</dbReference>
<dbReference type="InterPro" id="IPR005654">
    <property type="entry name" value="ATPase_AFG1-like"/>
</dbReference>
<evidence type="ECO:0000313" key="3">
    <source>
        <dbReference type="EMBL" id="MEJ1248300.1"/>
    </source>
</evidence>
<accession>A0AAW9R023</accession>
<keyword evidence="1" id="KW-0547">Nucleotide-binding</keyword>
<keyword evidence="3" id="KW-0131">Cell cycle</keyword>
<reference evidence="3 4" key="1">
    <citation type="journal article" date="2016" name="Antonie Van Leeuwenhoek">
        <title>Denitratimonas tolerans gen. nov., sp. nov., a denitrifying bacterium isolated from a bioreactor for tannery wastewater treatment.</title>
        <authorList>
            <person name="Han S.I."/>
            <person name="Kim J.O."/>
            <person name="Lee Y.R."/>
            <person name="Ekpeghere K.I."/>
            <person name="Koh S.C."/>
            <person name="Whang K.S."/>
        </authorList>
    </citation>
    <scope>NUCLEOTIDE SEQUENCE [LARGE SCALE GENOMIC DNA]</scope>
    <source>
        <strain evidence="3 4">KACC 17565</strain>
    </source>
</reference>
<dbReference type="GO" id="GO:0032153">
    <property type="term" value="C:cell division site"/>
    <property type="evidence" value="ECO:0007669"/>
    <property type="project" value="TreeGrafter"/>
</dbReference>
<dbReference type="PANTHER" id="PTHR12169:SF6">
    <property type="entry name" value="AFG1-LIKE ATPASE"/>
    <property type="match status" value="1"/>
</dbReference>
<keyword evidence="2" id="KW-0067">ATP-binding</keyword>
<evidence type="ECO:0000313" key="4">
    <source>
        <dbReference type="Proteomes" id="UP001364472"/>
    </source>
</evidence>
<dbReference type="GO" id="GO:0051301">
    <property type="term" value="P:cell division"/>
    <property type="evidence" value="ECO:0007669"/>
    <property type="project" value="UniProtKB-KW"/>
</dbReference>
<dbReference type="RefSeq" id="WP_337334027.1">
    <property type="nucleotide sequence ID" value="NZ_JBBDHC010000001.1"/>
</dbReference>
<proteinExistence type="predicted"/>
<organism evidence="3 4">
    <name type="scientific">Denitratimonas tolerans</name>
    <dbReference type="NCBI Taxonomy" id="1338420"/>
    <lineage>
        <taxon>Bacteria</taxon>
        <taxon>Pseudomonadati</taxon>
        <taxon>Pseudomonadota</taxon>
        <taxon>Gammaproteobacteria</taxon>
        <taxon>Lysobacterales</taxon>
        <taxon>Lysobacteraceae</taxon>
        <taxon>Denitratimonas</taxon>
    </lineage>
</organism>
<dbReference type="PANTHER" id="PTHR12169">
    <property type="entry name" value="ATPASE N2B"/>
    <property type="match status" value="1"/>
</dbReference>
<name>A0AAW9R023_9GAMM</name>
<sequence length="363" mass="40438">MRPSAAYEAGVAAGLWQADPVQREVLGELDRIHDELRAREEAGTLAKLARRLRRETPVRGLYLWGGVGRGKTFLMDLFYSHLGGVPKRRVHYHRFMGEIHARIRALGEHADPLVQVAADCAREFRVLCLDEFFVLDIGDAMLLARLLDQLFSRGVTVVTTSNTAPENLYKGGLQRARFLPAIIELQAHCRVYELHSPLDYRLRALTRASVWQTPPGDAAEAALAAVFSRLARHAAVDEERGALEVNGRPIAVREVADGVVWFDFAALCDGPRAVADYIDIARRFHTVIVSGIPTFDRSSEDPAYRFVLLVDELYDRGVVLVASAAAAPAGLYAGRRVAREFERTVSRLIEMQSEEYLAQQHAP</sequence>
<dbReference type="NCBIfam" id="NF040713">
    <property type="entry name" value="ZapE"/>
    <property type="match status" value="1"/>
</dbReference>
<comment type="caution">
    <text evidence="3">The sequence shown here is derived from an EMBL/GenBank/DDBJ whole genome shotgun (WGS) entry which is preliminary data.</text>
</comment>